<feature type="compositionally biased region" description="Polar residues" evidence="1">
    <location>
        <begin position="280"/>
        <end position="296"/>
    </location>
</feature>
<proteinExistence type="predicted"/>
<protein>
    <submittedName>
        <fullName evidence="2">Uncharacterized protein</fullName>
    </submittedName>
</protein>
<feature type="region of interest" description="Disordered" evidence="1">
    <location>
        <begin position="157"/>
        <end position="207"/>
    </location>
</feature>
<organism evidence="2 3">
    <name type="scientific">Venturia effusa</name>
    <dbReference type="NCBI Taxonomy" id="50376"/>
    <lineage>
        <taxon>Eukaryota</taxon>
        <taxon>Fungi</taxon>
        <taxon>Dikarya</taxon>
        <taxon>Ascomycota</taxon>
        <taxon>Pezizomycotina</taxon>
        <taxon>Dothideomycetes</taxon>
        <taxon>Pleosporomycetidae</taxon>
        <taxon>Venturiales</taxon>
        <taxon>Venturiaceae</taxon>
        <taxon>Venturia</taxon>
    </lineage>
</organism>
<feature type="compositionally biased region" description="Basic and acidic residues" evidence="1">
    <location>
        <begin position="166"/>
        <end position="205"/>
    </location>
</feature>
<gene>
    <name evidence="2" type="ORF">FKW77_010055</name>
</gene>
<dbReference type="Proteomes" id="UP000316270">
    <property type="component" value="Chromosome 4"/>
</dbReference>
<feature type="compositionally biased region" description="Basic and acidic residues" evidence="1">
    <location>
        <begin position="103"/>
        <end position="119"/>
    </location>
</feature>
<reference evidence="2 3" key="1">
    <citation type="submission" date="2019-07" db="EMBL/GenBank/DDBJ databases">
        <title>Finished genome of Venturia effusa.</title>
        <authorList>
            <person name="Young C.A."/>
            <person name="Cox M.P."/>
            <person name="Ganley A.R.D."/>
            <person name="David W.J."/>
        </authorList>
    </citation>
    <scope>NUCLEOTIDE SEQUENCE [LARGE SCALE GENOMIC DNA]</scope>
    <source>
        <strain evidence="3">albino</strain>
    </source>
</reference>
<feature type="region of interest" description="Disordered" evidence="1">
    <location>
        <begin position="275"/>
        <end position="302"/>
    </location>
</feature>
<dbReference type="AlphaFoldDB" id="A0A517L4B7"/>
<evidence type="ECO:0000313" key="2">
    <source>
        <dbReference type="EMBL" id="QDS70483.1"/>
    </source>
</evidence>
<feature type="compositionally biased region" description="Basic residues" evidence="1">
    <location>
        <begin position="76"/>
        <end position="85"/>
    </location>
</feature>
<feature type="compositionally biased region" description="Polar residues" evidence="1">
    <location>
        <begin position="54"/>
        <end position="72"/>
    </location>
</feature>
<keyword evidence="3" id="KW-1185">Reference proteome</keyword>
<sequence length="349" mass="38239">MSEALANSPGQQRPTASRTNSQNLRPRPMNSRSTSMTKPKQNGKEEEEEEGKTPTESPQTKTSTGPATSNPSHESKAKRKPRKLAIRNAQTSVTSLTPSNDLSDSKPRLGETKETKETSLDVRVSTLESEYRKLHKRTNSNTIEIGKLQASTKIAPDIFTPSTPQDKTEVFPEDHKIDSKLADTAVRPDDKSKDTRPADLDRVEELSDEEIETIPRVAAPAVNESPEHGRSVALKGSYKIPLPSTLSTDDVRAVQNGIAAASTVAREIATAMRSGRSRNDSVLNETGQDTTELSVHQKQKGNDRLIPKSRNEELLSHLNIRKAAVNVSAIEAEHTTNVICNRTNPVLSE</sequence>
<accession>A0A517L4B7</accession>
<feature type="compositionally biased region" description="Polar residues" evidence="1">
    <location>
        <begin position="8"/>
        <end position="40"/>
    </location>
</feature>
<dbReference type="EMBL" id="CP042188">
    <property type="protein sequence ID" value="QDS70483.1"/>
    <property type="molecule type" value="Genomic_DNA"/>
</dbReference>
<name>A0A517L4B7_9PEZI</name>
<evidence type="ECO:0000256" key="1">
    <source>
        <dbReference type="SAM" id="MobiDB-lite"/>
    </source>
</evidence>
<feature type="region of interest" description="Disordered" evidence="1">
    <location>
        <begin position="1"/>
        <end position="119"/>
    </location>
</feature>
<dbReference type="OrthoDB" id="3946385at2759"/>
<feature type="compositionally biased region" description="Polar residues" evidence="1">
    <location>
        <begin position="88"/>
        <end position="102"/>
    </location>
</feature>
<evidence type="ECO:0000313" key="3">
    <source>
        <dbReference type="Proteomes" id="UP000316270"/>
    </source>
</evidence>